<proteinExistence type="predicted"/>
<organism evidence="1 2">
    <name type="scientific">Paratissierella segnis</name>
    <dbReference type="NCBI Taxonomy" id="2763679"/>
    <lineage>
        <taxon>Bacteria</taxon>
        <taxon>Bacillati</taxon>
        <taxon>Bacillota</taxon>
        <taxon>Tissierellia</taxon>
        <taxon>Tissierellales</taxon>
        <taxon>Tissierellaceae</taxon>
        <taxon>Paratissierella</taxon>
    </lineage>
</organism>
<name>A0A926EUG5_9FIRM</name>
<dbReference type="EMBL" id="JACRTG010000003">
    <property type="protein sequence ID" value="MBC8586792.1"/>
    <property type="molecule type" value="Genomic_DNA"/>
</dbReference>
<sequence length="137" mass="14570">MKILVIDGQGGKIGKMVVERLKATIPQYELIAIGTNSIATAAMLKSGADFGATGENPVIRNCEDADIIIGPIGIITANSFLGEVTPKMALAVGDSKAKKILIPINKCNVTVAGVQEMPYSDFIQLVVEEVERTVIER</sequence>
<reference evidence="1" key="1">
    <citation type="submission" date="2020-08" db="EMBL/GenBank/DDBJ databases">
        <title>Genome public.</title>
        <authorList>
            <person name="Liu C."/>
            <person name="Sun Q."/>
        </authorList>
    </citation>
    <scope>NUCLEOTIDE SEQUENCE</scope>
    <source>
        <strain evidence="1">BX21</strain>
    </source>
</reference>
<evidence type="ECO:0000313" key="1">
    <source>
        <dbReference type="EMBL" id="MBC8586792.1"/>
    </source>
</evidence>
<dbReference type="AlphaFoldDB" id="A0A926EUG5"/>
<protein>
    <submittedName>
        <fullName evidence="1">DUF3842 family protein</fullName>
    </submittedName>
</protein>
<dbReference type="RefSeq" id="WP_262428256.1">
    <property type="nucleotide sequence ID" value="NZ_JACRTG010000003.1"/>
</dbReference>
<gene>
    <name evidence="1" type="ORF">H8707_00875</name>
</gene>
<dbReference type="Pfam" id="PF12953">
    <property type="entry name" value="DUF3842"/>
    <property type="match status" value="1"/>
</dbReference>
<dbReference type="Proteomes" id="UP000601171">
    <property type="component" value="Unassembled WGS sequence"/>
</dbReference>
<accession>A0A926EUG5</accession>
<comment type="caution">
    <text evidence="1">The sequence shown here is derived from an EMBL/GenBank/DDBJ whole genome shotgun (WGS) entry which is preliminary data.</text>
</comment>
<evidence type="ECO:0000313" key="2">
    <source>
        <dbReference type="Proteomes" id="UP000601171"/>
    </source>
</evidence>
<dbReference type="InterPro" id="IPR024208">
    <property type="entry name" value="DUF3842"/>
</dbReference>
<keyword evidence="2" id="KW-1185">Reference proteome</keyword>